<dbReference type="EMBL" id="JARAKH010000044">
    <property type="protein sequence ID" value="KAK8378693.1"/>
    <property type="molecule type" value="Genomic_DNA"/>
</dbReference>
<sequence>MAAQRRLWGGSAWRGGDSGDLHGEGFPAAAFFAAAVVGRARRPEQAPGGDWPRSPPHSKRDALRSIFTAASIEYAPSRPSVFDIPGDVIIYIPGSSRPPPPPTPPSTPLTPPSIPLPPFRPDLHLLTVSSRSLHPFTLFTASSGFEPVLMYRSRTRGDYQRATAEHPPSVLE</sequence>
<reference evidence="2 3" key="1">
    <citation type="submission" date="2023-03" db="EMBL/GenBank/DDBJ databases">
        <title>High-quality genome of Scylla paramamosain provides insights in environmental adaptation.</title>
        <authorList>
            <person name="Zhang L."/>
        </authorList>
    </citation>
    <scope>NUCLEOTIDE SEQUENCE [LARGE SCALE GENOMIC DNA]</scope>
    <source>
        <strain evidence="2">LZ_2023a</strain>
        <tissue evidence="2">Muscle</tissue>
    </source>
</reference>
<keyword evidence="3" id="KW-1185">Reference proteome</keyword>
<dbReference type="Proteomes" id="UP001487740">
    <property type="component" value="Unassembled WGS sequence"/>
</dbReference>
<name>A0AAW0SUC0_SCYPA</name>
<evidence type="ECO:0000256" key="1">
    <source>
        <dbReference type="SAM" id="MobiDB-lite"/>
    </source>
</evidence>
<proteinExistence type="predicted"/>
<feature type="compositionally biased region" description="Pro residues" evidence="1">
    <location>
        <begin position="96"/>
        <end position="112"/>
    </location>
</feature>
<dbReference type="AlphaFoldDB" id="A0AAW0SUC0"/>
<comment type="caution">
    <text evidence="2">The sequence shown here is derived from an EMBL/GenBank/DDBJ whole genome shotgun (WGS) entry which is preliminary data.</text>
</comment>
<accession>A0AAW0SUC0</accession>
<gene>
    <name evidence="2" type="ORF">O3P69_009414</name>
</gene>
<organism evidence="2 3">
    <name type="scientific">Scylla paramamosain</name>
    <name type="common">Mud crab</name>
    <dbReference type="NCBI Taxonomy" id="85552"/>
    <lineage>
        <taxon>Eukaryota</taxon>
        <taxon>Metazoa</taxon>
        <taxon>Ecdysozoa</taxon>
        <taxon>Arthropoda</taxon>
        <taxon>Crustacea</taxon>
        <taxon>Multicrustacea</taxon>
        <taxon>Malacostraca</taxon>
        <taxon>Eumalacostraca</taxon>
        <taxon>Eucarida</taxon>
        <taxon>Decapoda</taxon>
        <taxon>Pleocyemata</taxon>
        <taxon>Brachyura</taxon>
        <taxon>Eubrachyura</taxon>
        <taxon>Portunoidea</taxon>
        <taxon>Portunidae</taxon>
        <taxon>Portuninae</taxon>
        <taxon>Scylla</taxon>
    </lineage>
</organism>
<evidence type="ECO:0000313" key="3">
    <source>
        <dbReference type="Proteomes" id="UP001487740"/>
    </source>
</evidence>
<feature type="region of interest" description="Disordered" evidence="1">
    <location>
        <begin position="39"/>
        <end position="59"/>
    </location>
</feature>
<evidence type="ECO:0000313" key="2">
    <source>
        <dbReference type="EMBL" id="KAK8378693.1"/>
    </source>
</evidence>
<protein>
    <submittedName>
        <fullName evidence="2">Uncharacterized protein</fullName>
    </submittedName>
</protein>
<feature type="region of interest" description="Disordered" evidence="1">
    <location>
        <begin position="92"/>
        <end position="112"/>
    </location>
</feature>